<sequence length="111" mass="12674">MEEQSAREGQMVSIIEYSTEKKARNSYPHKIISPPIPSRCCQARMNRVGSIQAEGDNKFYYKRCSRCGFTVREFVSTTDIDHVPSLGVSASDRTERWIDQIQREVQSDIAA</sequence>
<dbReference type="STRING" id="671143.DAMO_2386"/>
<dbReference type="HOGENOM" id="CLU_2153749_0_0_0"/>
<reference evidence="1 2" key="1">
    <citation type="journal article" date="2010" name="Nature">
        <title>Nitrite-driven anaerobic methane oxidation by oxygenic bacteria.</title>
        <authorList>
            <person name="Ettwig K.F."/>
            <person name="Butler M.K."/>
            <person name="Le Paslier D."/>
            <person name="Pelletier E."/>
            <person name="Mangenot S."/>
            <person name="Kuypers M.M.M."/>
            <person name="Schreiber F."/>
            <person name="Dutilh B.E."/>
            <person name="Zedelius J."/>
            <person name="de Beer D."/>
            <person name="Gloerich J."/>
            <person name="Wessels H.J.C.T."/>
            <person name="van Allen T."/>
            <person name="Luesken F."/>
            <person name="Wu M."/>
            <person name="van de Pas-Schoonen K.T."/>
            <person name="Op den Camp H.J.M."/>
            <person name="Janssen-Megens E.M."/>
            <person name="Francoijs K-J."/>
            <person name="Stunnenberg H."/>
            <person name="Weissenbach J."/>
            <person name="Jetten M.S.M."/>
            <person name="Strous M."/>
        </authorList>
    </citation>
    <scope>NUCLEOTIDE SEQUENCE [LARGE SCALE GENOMIC DNA]</scope>
</reference>
<proteinExistence type="predicted"/>
<accession>D5MIS7</accession>
<protein>
    <submittedName>
        <fullName evidence="1">Uncharacterized protein</fullName>
    </submittedName>
</protein>
<dbReference type="Proteomes" id="UP000006898">
    <property type="component" value="Chromosome"/>
</dbReference>
<organism evidence="1 2">
    <name type="scientific">Methylomirabilis oxygeniifera</name>
    <dbReference type="NCBI Taxonomy" id="671143"/>
    <lineage>
        <taxon>Bacteria</taxon>
        <taxon>Candidatus Methylomirabilota</taxon>
        <taxon>Candidatus Methylomirabilia</taxon>
        <taxon>Candidatus Methylomirabilales</taxon>
        <taxon>Candidatus Methylomirabilaceae</taxon>
        <taxon>Candidatus Methylomirabilis</taxon>
    </lineage>
</organism>
<evidence type="ECO:0000313" key="1">
    <source>
        <dbReference type="EMBL" id="CBE69434.1"/>
    </source>
</evidence>
<dbReference type="EMBL" id="FP565575">
    <property type="protein sequence ID" value="CBE69434.1"/>
    <property type="molecule type" value="Genomic_DNA"/>
</dbReference>
<dbReference type="AlphaFoldDB" id="D5MIS7"/>
<dbReference type="KEGG" id="mox:DAMO_2386"/>
<name>D5MIS7_METO1</name>
<evidence type="ECO:0000313" key="2">
    <source>
        <dbReference type="Proteomes" id="UP000006898"/>
    </source>
</evidence>
<gene>
    <name evidence="1" type="ORF">DAMO_2386</name>
</gene>